<feature type="signal peptide" evidence="1">
    <location>
        <begin position="1"/>
        <end position="27"/>
    </location>
</feature>
<evidence type="ECO:0000256" key="1">
    <source>
        <dbReference type="SAM" id="SignalP"/>
    </source>
</evidence>
<evidence type="ECO:0008006" key="4">
    <source>
        <dbReference type="Google" id="ProtNLM"/>
    </source>
</evidence>
<keyword evidence="1" id="KW-0732">Signal</keyword>
<proteinExistence type="predicted"/>
<evidence type="ECO:0000313" key="3">
    <source>
        <dbReference type="Proteomes" id="UP001378592"/>
    </source>
</evidence>
<dbReference type="Proteomes" id="UP001378592">
    <property type="component" value="Unassembled WGS sequence"/>
</dbReference>
<feature type="chain" id="PRO_5043006800" description="Accessory gland protein" evidence="1">
    <location>
        <begin position="28"/>
        <end position="196"/>
    </location>
</feature>
<dbReference type="EMBL" id="JAZDUA010000156">
    <property type="protein sequence ID" value="KAK7866064.1"/>
    <property type="molecule type" value="Genomic_DNA"/>
</dbReference>
<evidence type="ECO:0000313" key="2">
    <source>
        <dbReference type="EMBL" id="KAK7866064.1"/>
    </source>
</evidence>
<accession>A0AAN9VXQ8</accession>
<organism evidence="2 3">
    <name type="scientific">Gryllus longicercus</name>
    <dbReference type="NCBI Taxonomy" id="2509291"/>
    <lineage>
        <taxon>Eukaryota</taxon>
        <taxon>Metazoa</taxon>
        <taxon>Ecdysozoa</taxon>
        <taxon>Arthropoda</taxon>
        <taxon>Hexapoda</taxon>
        <taxon>Insecta</taxon>
        <taxon>Pterygota</taxon>
        <taxon>Neoptera</taxon>
        <taxon>Polyneoptera</taxon>
        <taxon>Orthoptera</taxon>
        <taxon>Ensifera</taxon>
        <taxon>Gryllidea</taxon>
        <taxon>Grylloidea</taxon>
        <taxon>Gryllidae</taxon>
        <taxon>Gryllinae</taxon>
        <taxon>Gryllus</taxon>
    </lineage>
</organism>
<gene>
    <name evidence="2" type="ORF">R5R35_013563</name>
</gene>
<reference evidence="2 3" key="1">
    <citation type="submission" date="2024-03" db="EMBL/GenBank/DDBJ databases">
        <title>The genome assembly and annotation of the cricket Gryllus longicercus Weissman &amp; Gray.</title>
        <authorList>
            <person name="Szrajer S."/>
            <person name="Gray D."/>
            <person name="Ylla G."/>
        </authorList>
    </citation>
    <scope>NUCLEOTIDE SEQUENCE [LARGE SCALE GENOMIC DNA]</scope>
    <source>
        <strain evidence="2">DAG 2021-001</strain>
        <tissue evidence="2">Whole body minus gut</tissue>
    </source>
</reference>
<keyword evidence="3" id="KW-1185">Reference proteome</keyword>
<comment type="caution">
    <text evidence="2">The sequence shown here is derived from an EMBL/GenBank/DDBJ whole genome shotgun (WGS) entry which is preliminary data.</text>
</comment>
<name>A0AAN9VXQ8_9ORTH</name>
<protein>
    <recommendedName>
        <fullName evidence="4">Accessory gland protein</fullName>
    </recommendedName>
</protein>
<sequence length="196" mass="21139">MRPAAVAVLLAAALASLVARGPAPALAAPLPKALSEVGIVDARLQNVNSEFYVKLRDGAAPVTARTTHAEAKHFNLTVVRFMDMQQDDLWAVRSRDSKAYLAVDENGARSDVLPDSKMNKDDARHVLFRKKTTSCADTVAFESMTERGKFLTERCADEAAESCSLHLAPLDASAPGDSVCLSDNRALPKSILFKEV</sequence>
<dbReference type="AlphaFoldDB" id="A0AAN9VXQ8"/>